<dbReference type="Proteomes" id="UP000008952">
    <property type="component" value="Unassembled WGS sequence"/>
</dbReference>
<name>J0R482_9HYPH</name>
<comment type="caution">
    <text evidence="1">The sequence shown here is derived from an EMBL/GenBank/DDBJ whole genome shotgun (WGS) entry which is preliminary data.</text>
</comment>
<dbReference type="EMBL" id="AIMB01000007">
    <property type="protein sequence ID" value="EJF90429.1"/>
    <property type="molecule type" value="Genomic_DNA"/>
</dbReference>
<dbReference type="HOGENOM" id="CLU_3285517_0_0_5"/>
<dbReference type="AlphaFoldDB" id="J0R482"/>
<organism evidence="1 2">
    <name type="scientific">Bartonella tamiae Th239</name>
    <dbReference type="NCBI Taxonomy" id="1094558"/>
    <lineage>
        <taxon>Bacteria</taxon>
        <taxon>Pseudomonadati</taxon>
        <taxon>Pseudomonadota</taxon>
        <taxon>Alphaproteobacteria</taxon>
        <taxon>Hyphomicrobiales</taxon>
        <taxon>Bartonellaceae</taxon>
        <taxon>Bartonella</taxon>
    </lineage>
</organism>
<gene>
    <name evidence="1" type="ORF">ME5_00830</name>
</gene>
<keyword evidence="2" id="KW-1185">Reference proteome</keyword>
<reference evidence="1 2" key="1">
    <citation type="submission" date="2012-03" db="EMBL/GenBank/DDBJ databases">
        <title>The Genome Sequence of Bartonella tamiae Th239.</title>
        <authorList>
            <consortium name="The Broad Institute Genome Sequencing Platform"/>
            <consortium name="The Broad Institute Genome Sequencing Center for Infectious Disease"/>
            <person name="Feldgarden M."/>
            <person name="Kirby J."/>
            <person name="Kosoy M."/>
            <person name="Birtles R."/>
            <person name="Probert W.S."/>
            <person name="Chiaraviglio L."/>
            <person name="Young S.K."/>
            <person name="Zeng Q."/>
            <person name="Gargeya S."/>
            <person name="Fitzgerald M."/>
            <person name="Haas B."/>
            <person name="Abouelleil A."/>
            <person name="Alvarado L."/>
            <person name="Arachchi H.M."/>
            <person name="Berlin A."/>
            <person name="Chapman S.B."/>
            <person name="Gearin G."/>
            <person name="Goldberg J."/>
            <person name="Griggs A."/>
            <person name="Gujja S."/>
            <person name="Hansen M."/>
            <person name="Heiman D."/>
            <person name="Howarth C."/>
            <person name="Larimer J."/>
            <person name="Lui A."/>
            <person name="MacDonald P.J.P."/>
            <person name="McCowen C."/>
            <person name="Montmayeur A."/>
            <person name="Murphy C."/>
            <person name="Neiman D."/>
            <person name="Pearson M."/>
            <person name="Priest M."/>
            <person name="Roberts A."/>
            <person name="Saif S."/>
            <person name="Shea T."/>
            <person name="Sisk P."/>
            <person name="Stolte C."/>
            <person name="Sykes S."/>
            <person name="Wortman J."/>
            <person name="Nusbaum C."/>
            <person name="Birren B."/>
        </authorList>
    </citation>
    <scope>NUCLEOTIDE SEQUENCE [LARGE SCALE GENOMIC DNA]</scope>
    <source>
        <strain evidence="1 2">Th239</strain>
    </source>
</reference>
<evidence type="ECO:0000313" key="1">
    <source>
        <dbReference type="EMBL" id="EJF90429.1"/>
    </source>
</evidence>
<sequence length="40" mass="4725">MNVIFSDITVRNKVFLMDGFQYLSHSNEMKRGVLKFPITF</sequence>
<accession>J0R482</accession>
<evidence type="ECO:0000313" key="2">
    <source>
        <dbReference type="Proteomes" id="UP000008952"/>
    </source>
</evidence>
<proteinExistence type="predicted"/>
<protein>
    <submittedName>
        <fullName evidence="1">Uncharacterized protein</fullName>
    </submittedName>
</protein>
<dbReference type="PATRIC" id="fig|1094558.3.peg.912"/>